<evidence type="ECO:0000256" key="3">
    <source>
        <dbReference type="ARBA" id="ARBA00023125"/>
    </source>
</evidence>
<keyword evidence="6" id="KW-0175">Coiled coil</keyword>
<organism evidence="8 9">
    <name type="scientific">Dioscorea zingiberensis</name>
    <dbReference type="NCBI Taxonomy" id="325984"/>
    <lineage>
        <taxon>Eukaryota</taxon>
        <taxon>Viridiplantae</taxon>
        <taxon>Streptophyta</taxon>
        <taxon>Embryophyta</taxon>
        <taxon>Tracheophyta</taxon>
        <taxon>Spermatophyta</taxon>
        <taxon>Magnoliopsida</taxon>
        <taxon>Liliopsida</taxon>
        <taxon>Dioscoreales</taxon>
        <taxon>Dioscoreaceae</taxon>
        <taxon>Dioscorea</taxon>
    </lineage>
</organism>
<dbReference type="InterPro" id="IPR002100">
    <property type="entry name" value="TF_MADSbox"/>
</dbReference>
<dbReference type="Proteomes" id="UP001085076">
    <property type="component" value="Miscellaneous, Linkage group lg04"/>
</dbReference>
<dbReference type="PROSITE" id="PS50066">
    <property type="entry name" value="MADS_BOX_2"/>
    <property type="match status" value="1"/>
</dbReference>
<keyword evidence="4" id="KW-0804">Transcription</keyword>
<dbReference type="GO" id="GO:0046983">
    <property type="term" value="F:protein dimerization activity"/>
    <property type="evidence" value="ECO:0007669"/>
    <property type="project" value="InterPro"/>
</dbReference>
<accession>A0A9D5CN66</accession>
<dbReference type="InterPro" id="IPR036879">
    <property type="entry name" value="TF_MADSbox_sf"/>
</dbReference>
<keyword evidence="5" id="KW-0539">Nucleus</keyword>
<dbReference type="Pfam" id="PF00319">
    <property type="entry name" value="SRF-TF"/>
    <property type="match status" value="1"/>
</dbReference>
<dbReference type="FunFam" id="3.40.1810.10:FF:000028">
    <property type="entry name" value="Agamous-like MADS-box protein AGL66 isoform A"/>
    <property type="match status" value="1"/>
</dbReference>
<evidence type="ECO:0000256" key="2">
    <source>
        <dbReference type="ARBA" id="ARBA00023015"/>
    </source>
</evidence>
<evidence type="ECO:0000256" key="5">
    <source>
        <dbReference type="ARBA" id="ARBA00023242"/>
    </source>
</evidence>
<feature type="domain" description="MADS-box" evidence="7">
    <location>
        <begin position="1"/>
        <end position="61"/>
    </location>
</feature>
<keyword evidence="9" id="KW-1185">Reference proteome</keyword>
<comment type="subcellular location">
    <subcellularLocation>
        <location evidence="1">Nucleus</location>
    </subcellularLocation>
</comment>
<evidence type="ECO:0000313" key="8">
    <source>
        <dbReference type="EMBL" id="KAJ0975115.1"/>
    </source>
</evidence>
<keyword evidence="3" id="KW-0238">DNA-binding</keyword>
<dbReference type="Gene3D" id="3.40.1810.10">
    <property type="entry name" value="Transcription factor, MADS-box"/>
    <property type="match status" value="1"/>
</dbReference>
<dbReference type="GO" id="GO:0003677">
    <property type="term" value="F:DNA binding"/>
    <property type="evidence" value="ECO:0007669"/>
    <property type="project" value="UniProtKB-KW"/>
</dbReference>
<evidence type="ECO:0000313" key="9">
    <source>
        <dbReference type="Proteomes" id="UP001085076"/>
    </source>
</evidence>
<name>A0A9D5CN66_9LILI</name>
<dbReference type="SMART" id="SM00432">
    <property type="entry name" value="MADS"/>
    <property type="match status" value="1"/>
</dbReference>
<sequence length="202" mass="23220">MGRAKLKIKRIESIVDRQVTFSKRRNGLLKKVYELSILCDTDIALIMFSPAGRLTMFSGKNSVEDILTRFLSLPQHQRGIMCNQEFLQTTLQKLNYESSLASQCSSSSSRSSISKNIEDLCNEIKKCKIQLEETKKRLRVFEGDVSEITSMNEVEDHEVRLNEALNQVIQKKKTLEGKCRISEVPSNDQIVRLIQQENFCRD</sequence>
<comment type="caution">
    <text evidence="8">The sequence shown here is derived from an EMBL/GenBank/DDBJ whole genome shotgun (WGS) entry which is preliminary data.</text>
</comment>
<dbReference type="GO" id="GO:0005634">
    <property type="term" value="C:nucleus"/>
    <property type="evidence" value="ECO:0007669"/>
    <property type="project" value="UniProtKB-SubCell"/>
</dbReference>
<evidence type="ECO:0000256" key="6">
    <source>
        <dbReference type="SAM" id="Coils"/>
    </source>
</evidence>
<dbReference type="AlphaFoldDB" id="A0A9D5CN66"/>
<feature type="coiled-coil region" evidence="6">
    <location>
        <begin position="117"/>
        <end position="174"/>
    </location>
</feature>
<proteinExistence type="predicted"/>
<reference evidence="8" key="2">
    <citation type="journal article" date="2022" name="Hortic Res">
        <title>The genome of Dioscorea zingiberensis sheds light on the biosynthesis, origin and evolution of the medicinally important diosgenin saponins.</title>
        <authorList>
            <person name="Li Y."/>
            <person name="Tan C."/>
            <person name="Li Z."/>
            <person name="Guo J."/>
            <person name="Li S."/>
            <person name="Chen X."/>
            <person name="Wang C."/>
            <person name="Dai X."/>
            <person name="Yang H."/>
            <person name="Song W."/>
            <person name="Hou L."/>
            <person name="Xu J."/>
            <person name="Tong Z."/>
            <person name="Xu A."/>
            <person name="Yuan X."/>
            <person name="Wang W."/>
            <person name="Yang Q."/>
            <person name="Chen L."/>
            <person name="Sun Z."/>
            <person name="Wang K."/>
            <person name="Pan B."/>
            <person name="Chen J."/>
            <person name="Bao Y."/>
            <person name="Liu F."/>
            <person name="Qi X."/>
            <person name="Gang D.R."/>
            <person name="Wen J."/>
            <person name="Li J."/>
        </authorList>
    </citation>
    <scope>NUCLEOTIDE SEQUENCE</scope>
    <source>
        <strain evidence="8">Dzin_1.0</strain>
    </source>
</reference>
<keyword evidence="2" id="KW-0805">Transcription regulation</keyword>
<evidence type="ECO:0000259" key="7">
    <source>
        <dbReference type="PROSITE" id="PS50066"/>
    </source>
</evidence>
<reference evidence="8" key="1">
    <citation type="submission" date="2021-03" db="EMBL/GenBank/DDBJ databases">
        <authorList>
            <person name="Li Z."/>
            <person name="Yang C."/>
        </authorList>
    </citation>
    <scope>NUCLEOTIDE SEQUENCE</scope>
    <source>
        <strain evidence="8">Dzin_1.0</strain>
        <tissue evidence="8">Leaf</tissue>
    </source>
</reference>
<evidence type="ECO:0000256" key="4">
    <source>
        <dbReference type="ARBA" id="ARBA00023163"/>
    </source>
</evidence>
<dbReference type="PANTHER" id="PTHR48019">
    <property type="entry name" value="SERUM RESPONSE FACTOR HOMOLOG"/>
    <property type="match status" value="1"/>
</dbReference>
<gene>
    <name evidence="8" type="ORF">J5N97_017080</name>
</gene>
<dbReference type="EMBL" id="JAGGNH010000004">
    <property type="protein sequence ID" value="KAJ0975115.1"/>
    <property type="molecule type" value="Genomic_DNA"/>
</dbReference>
<dbReference type="SUPFAM" id="SSF55455">
    <property type="entry name" value="SRF-like"/>
    <property type="match status" value="1"/>
</dbReference>
<evidence type="ECO:0000256" key="1">
    <source>
        <dbReference type="ARBA" id="ARBA00004123"/>
    </source>
</evidence>
<dbReference type="InterPro" id="IPR050142">
    <property type="entry name" value="MADS-box/MEF2_TF"/>
</dbReference>
<dbReference type="PRINTS" id="PR00404">
    <property type="entry name" value="MADSDOMAIN"/>
</dbReference>
<protein>
    <recommendedName>
        <fullName evidence="7">MADS-box domain-containing protein</fullName>
    </recommendedName>
</protein>
<dbReference type="OrthoDB" id="1898716at2759"/>